<dbReference type="NCBIfam" id="NF004978">
    <property type="entry name" value="PRK06354.1"/>
    <property type="match status" value="1"/>
</dbReference>
<dbReference type="InterPro" id="IPR015795">
    <property type="entry name" value="Pyrv_Knase_C"/>
</dbReference>
<comment type="cofactor">
    <cofactor evidence="1">
        <name>Mg(2+)</name>
        <dbReference type="ChEBI" id="CHEBI:18420"/>
    </cofactor>
</comment>
<evidence type="ECO:0000256" key="13">
    <source>
        <dbReference type="ARBA" id="ARBA00022842"/>
    </source>
</evidence>
<evidence type="ECO:0000256" key="1">
    <source>
        <dbReference type="ARBA" id="ARBA00001946"/>
    </source>
</evidence>
<proteinExistence type="inferred from homology"/>
<evidence type="ECO:0000256" key="9">
    <source>
        <dbReference type="ARBA" id="ARBA00022723"/>
    </source>
</evidence>
<keyword evidence="11 18" id="KW-0418">Kinase</keyword>
<dbReference type="PRINTS" id="PR01050">
    <property type="entry name" value="PYRUVTKNASE"/>
</dbReference>
<dbReference type="SUPFAM" id="SSF50800">
    <property type="entry name" value="PK beta-barrel domain-like"/>
    <property type="match status" value="1"/>
</dbReference>
<dbReference type="InterPro" id="IPR011037">
    <property type="entry name" value="Pyrv_Knase-like_insert_dom_sf"/>
</dbReference>
<dbReference type="Pfam" id="PF00224">
    <property type="entry name" value="PK"/>
    <property type="match status" value="1"/>
</dbReference>
<dbReference type="Gene3D" id="3.40.1380.20">
    <property type="entry name" value="Pyruvate kinase, C-terminal domain"/>
    <property type="match status" value="1"/>
</dbReference>
<gene>
    <name evidence="22" type="ORF">SAMN05216240_1829</name>
</gene>
<dbReference type="Proteomes" id="UP000196803">
    <property type="component" value="Unassembled WGS sequence"/>
</dbReference>
<evidence type="ECO:0000256" key="14">
    <source>
        <dbReference type="ARBA" id="ARBA00022958"/>
    </source>
</evidence>
<comment type="similarity">
    <text evidence="5 18">Belongs to the pyruvate kinase family.</text>
</comment>
<evidence type="ECO:0000313" key="23">
    <source>
        <dbReference type="Proteomes" id="UP000196803"/>
    </source>
</evidence>
<keyword evidence="12" id="KW-0067">ATP-binding</keyword>
<dbReference type="SUPFAM" id="SSF52009">
    <property type="entry name" value="Phosphohistidine domain"/>
    <property type="match status" value="1"/>
</dbReference>
<feature type="domain" description="PEP-utilising enzyme mobile" evidence="20">
    <location>
        <begin position="503"/>
        <end position="574"/>
    </location>
</feature>
<name>A0ABY1S964_CALBS</name>
<feature type="domain" description="Pyruvate kinase barrel" evidence="19">
    <location>
        <begin position="1"/>
        <end position="323"/>
    </location>
</feature>
<keyword evidence="23" id="KW-1185">Reference proteome</keyword>
<evidence type="ECO:0000256" key="16">
    <source>
        <dbReference type="ARBA" id="ARBA00023317"/>
    </source>
</evidence>
<dbReference type="NCBIfam" id="NF004491">
    <property type="entry name" value="PRK05826.1"/>
    <property type="match status" value="1"/>
</dbReference>
<dbReference type="PROSITE" id="PS00110">
    <property type="entry name" value="PYRUVATE_KINASE"/>
    <property type="match status" value="1"/>
</dbReference>
<dbReference type="SUPFAM" id="SSF51621">
    <property type="entry name" value="Phosphoenolpyruvate/pyruvate domain"/>
    <property type="match status" value="1"/>
</dbReference>
<dbReference type="InterPro" id="IPR036918">
    <property type="entry name" value="Pyrv_Knase_C_sf"/>
</dbReference>
<evidence type="ECO:0000256" key="10">
    <source>
        <dbReference type="ARBA" id="ARBA00022741"/>
    </source>
</evidence>
<dbReference type="Gene3D" id="2.40.33.10">
    <property type="entry name" value="PK beta-barrel domain-like"/>
    <property type="match status" value="1"/>
</dbReference>
<evidence type="ECO:0000256" key="7">
    <source>
        <dbReference type="ARBA" id="ARBA00018587"/>
    </source>
</evidence>
<dbReference type="InterPro" id="IPR036637">
    <property type="entry name" value="Phosphohistidine_dom_sf"/>
</dbReference>
<evidence type="ECO:0000256" key="8">
    <source>
        <dbReference type="ARBA" id="ARBA00022679"/>
    </source>
</evidence>
<dbReference type="GO" id="GO:0016301">
    <property type="term" value="F:kinase activity"/>
    <property type="evidence" value="ECO:0007669"/>
    <property type="project" value="UniProtKB-KW"/>
</dbReference>
<evidence type="ECO:0000259" key="19">
    <source>
        <dbReference type="Pfam" id="PF00224"/>
    </source>
</evidence>
<evidence type="ECO:0000256" key="15">
    <source>
        <dbReference type="ARBA" id="ARBA00023152"/>
    </source>
</evidence>
<evidence type="ECO:0000256" key="18">
    <source>
        <dbReference type="RuleBase" id="RU000504"/>
    </source>
</evidence>
<protein>
    <recommendedName>
        <fullName evidence="7 17">Pyruvate kinase</fullName>
        <ecNumber evidence="6 17">2.7.1.40</ecNumber>
    </recommendedName>
</protein>
<keyword evidence="14" id="KW-0630">Potassium</keyword>
<dbReference type="Gene3D" id="3.50.30.10">
    <property type="entry name" value="Phosphohistidine domain"/>
    <property type="match status" value="1"/>
</dbReference>
<dbReference type="EMBL" id="FXXC01000001">
    <property type="protein sequence ID" value="SMR93941.1"/>
    <property type="molecule type" value="Genomic_DNA"/>
</dbReference>
<keyword evidence="16 22" id="KW-0670">Pyruvate</keyword>
<keyword evidence="8 18" id="KW-0808">Transferase</keyword>
<dbReference type="InterPro" id="IPR015793">
    <property type="entry name" value="Pyrv_Knase_brl"/>
</dbReference>
<dbReference type="Pfam" id="PF02887">
    <property type="entry name" value="PK_C"/>
    <property type="match status" value="1"/>
</dbReference>
<dbReference type="GeneID" id="31772614"/>
<reference evidence="22 23" key="1">
    <citation type="submission" date="2017-05" db="EMBL/GenBank/DDBJ databases">
        <authorList>
            <person name="Varghese N."/>
            <person name="Submissions S."/>
        </authorList>
    </citation>
    <scope>NUCLEOTIDE SEQUENCE [LARGE SCALE GENOMIC DNA]</scope>
    <source>
        <strain evidence="22 23">MACB1020</strain>
    </source>
</reference>
<keyword evidence="9" id="KW-0479">Metal-binding</keyword>
<evidence type="ECO:0000256" key="5">
    <source>
        <dbReference type="ARBA" id="ARBA00008663"/>
    </source>
</evidence>
<evidence type="ECO:0000313" key="22">
    <source>
        <dbReference type="EMBL" id="SMR93941.1"/>
    </source>
</evidence>
<dbReference type="InterPro" id="IPR015813">
    <property type="entry name" value="Pyrv/PenolPyrv_kinase-like_dom"/>
</dbReference>
<comment type="cofactor">
    <cofactor evidence="2">
        <name>K(+)</name>
        <dbReference type="ChEBI" id="CHEBI:29103"/>
    </cofactor>
</comment>
<evidence type="ECO:0000256" key="2">
    <source>
        <dbReference type="ARBA" id="ARBA00001958"/>
    </source>
</evidence>
<dbReference type="InterPro" id="IPR015806">
    <property type="entry name" value="Pyrv_Knase_insert_dom_sf"/>
</dbReference>
<dbReference type="InterPro" id="IPR018209">
    <property type="entry name" value="Pyrv_Knase_AS"/>
</dbReference>
<dbReference type="SUPFAM" id="SSF52935">
    <property type="entry name" value="PK C-terminal domain-like"/>
    <property type="match status" value="1"/>
</dbReference>
<evidence type="ECO:0000256" key="12">
    <source>
        <dbReference type="ARBA" id="ARBA00022840"/>
    </source>
</evidence>
<accession>A0ABY1S964</accession>
<organism evidence="22 23">
    <name type="scientific">Caldicellulosiruptor bescii</name>
    <name type="common">Anaerocellum thermophilum</name>
    <dbReference type="NCBI Taxonomy" id="31899"/>
    <lineage>
        <taxon>Bacteria</taxon>
        <taxon>Bacillati</taxon>
        <taxon>Bacillota</taxon>
        <taxon>Bacillota incertae sedis</taxon>
        <taxon>Caldicellulosiruptorales</taxon>
        <taxon>Caldicellulosiruptoraceae</taxon>
        <taxon>Caldicellulosiruptor</taxon>
    </lineage>
</organism>
<dbReference type="RefSeq" id="WP_015907751.1">
    <property type="nucleotide sequence ID" value="NZ_FUZJ01000001.1"/>
</dbReference>
<sequence length="585" mass="64140">MRKTKIICTLGPATDSEEIIRKLVENGMDVVRLNFSHGTHEEHKKKIDMVKKIREEFDKPIPILLDTKGPEIRIGFFKDGKVELKEGQKFVLTVEEILGNEEIVSITYKELVEDVKPGDKILIDDGLIELIVEDKTEKNIICKVKNGGVLTNQKGVNVPGIPIRLPALTQKDKEDILFGIENDVDFIAASFIRKASDVVEIREFLNKNGGKDILIIAKIETQEGVANCDEIIRVADGIMVARGDLGVELPFEEVPLVQKMLIEKCYKAGKPVITATQMLESMIRNPRPTRAEVSDIANAIFDGTSAIMLSGETAMGKYPVESVATMAKIAERVENQIDYIKRFQSQVFDMPVNVTNAISHATCTTAHDLGAKAIITVTKSGNTARMVSKFRPACPIIATTPCEKVRRQLNLSWGVYPFLAEYKSSTDDIFDHAVEIAVKSKIVKNGDLVVITAGVPVGVSGTTNILKVHVVGHVLVEGRGWGSGKVTSRVCVVKSINELKQNFEDGDIIVTSQTNNEFIPYMKRASGIITEEGGQNSHAVIVGAALDIPVITDAKNALEILKTGIVVTIDTQKGIVFSGEQKIEE</sequence>
<comment type="caution">
    <text evidence="22">The sequence shown here is derived from an EMBL/GenBank/DDBJ whole genome shotgun (WGS) entry which is preliminary data.</text>
</comment>
<dbReference type="Gene3D" id="3.20.20.60">
    <property type="entry name" value="Phosphoenolpyruvate-binding domains"/>
    <property type="match status" value="1"/>
</dbReference>
<dbReference type="NCBIfam" id="TIGR01064">
    <property type="entry name" value="pyruv_kin"/>
    <property type="match status" value="1"/>
</dbReference>
<comment type="catalytic activity">
    <reaction evidence="18">
        <text>pyruvate + ATP = phosphoenolpyruvate + ADP + H(+)</text>
        <dbReference type="Rhea" id="RHEA:18157"/>
        <dbReference type="ChEBI" id="CHEBI:15361"/>
        <dbReference type="ChEBI" id="CHEBI:15378"/>
        <dbReference type="ChEBI" id="CHEBI:30616"/>
        <dbReference type="ChEBI" id="CHEBI:58702"/>
        <dbReference type="ChEBI" id="CHEBI:456216"/>
        <dbReference type="EC" id="2.7.1.40"/>
    </reaction>
</comment>
<evidence type="ECO:0000259" key="20">
    <source>
        <dbReference type="Pfam" id="PF00391"/>
    </source>
</evidence>
<dbReference type="EC" id="2.7.1.40" evidence="6 17"/>
<keyword evidence="13 18" id="KW-0460">Magnesium</keyword>
<dbReference type="PANTHER" id="PTHR11817">
    <property type="entry name" value="PYRUVATE KINASE"/>
    <property type="match status" value="1"/>
</dbReference>
<comment type="pathway">
    <text evidence="3 18">Carbohydrate degradation; glycolysis; pyruvate from D-glyceraldehyde 3-phosphate: step 5/5.</text>
</comment>
<comment type="similarity">
    <text evidence="4">In the C-terminal section; belongs to the PEP-utilizing enzyme family.</text>
</comment>
<dbReference type="InterPro" id="IPR040442">
    <property type="entry name" value="Pyrv_kinase-like_dom_sf"/>
</dbReference>
<dbReference type="Pfam" id="PF00391">
    <property type="entry name" value="PEP-utilizers"/>
    <property type="match status" value="1"/>
</dbReference>
<evidence type="ECO:0000256" key="3">
    <source>
        <dbReference type="ARBA" id="ARBA00004997"/>
    </source>
</evidence>
<evidence type="ECO:0000256" key="4">
    <source>
        <dbReference type="ARBA" id="ARBA00006237"/>
    </source>
</evidence>
<dbReference type="InterPro" id="IPR008279">
    <property type="entry name" value="PEP-util_enz_mobile_dom"/>
</dbReference>
<evidence type="ECO:0000256" key="11">
    <source>
        <dbReference type="ARBA" id="ARBA00022777"/>
    </source>
</evidence>
<evidence type="ECO:0000259" key="21">
    <source>
        <dbReference type="Pfam" id="PF02887"/>
    </source>
</evidence>
<keyword evidence="15 18" id="KW-0324">Glycolysis</keyword>
<evidence type="ECO:0000256" key="17">
    <source>
        <dbReference type="NCBIfam" id="TIGR01064"/>
    </source>
</evidence>
<keyword evidence="10" id="KW-0547">Nucleotide-binding</keyword>
<dbReference type="InterPro" id="IPR001697">
    <property type="entry name" value="Pyr_Knase"/>
</dbReference>
<evidence type="ECO:0000256" key="6">
    <source>
        <dbReference type="ARBA" id="ARBA00012142"/>
    </source>
</evidence>
<feature type="domain" description="Pyruvate kinase C-terminal" evidence="21">
    <location>
        <begin position="356"/>
        <end position="469"/>
    </location>
</feature>